<feature type="transmembrane region" description="Helical" evidence="1">
    <location>
        <begin position="7"/>
        <end position="26"/>
    </location>
</feature>
<gene>
    <name evidence="2" type="ORF">C8N25_1663</name>
</gene>
<dbReference type="Proteomes" id="UP000256405">
    <property type="component" value="Unassembled WGS sequence"/>
</dbReference>
<accession>A0A3E0D0C7</accession>
<keyword evidence="1" id="KW-0812">Transmembrane</keyword>
<evidence type="ECO:0000313" key="2">
    <source>
        <dbReference type="EMBL" id="REG74759.1"/>
    </source>
</evidence>
<organism evidence="2 3">
    <name type="scientific">Algoriphagus antarcticus</name>
    <dbReference type="NCBI Taxonomy" id="238540"/>
    <lineage>
        <taxon>Bacteria</taxon>
        <taxon>Pseudomonadati</taxon>
        <taxon>Bacteroidota</taxon>
        <taxon>Cytophagia</taxon>
        <taxon>Cytophagales</taxon>
        <taxon>Cyclobacteriaceae</taxon>
        <taxon>Algoriphagus</taxon>
    </lineage>
</organism>
<evidence type="ECO:0000256" key="1">
    <source>
        <dbReference type="SAM" id="Phobius"/>
    </source>
</evidence>
<dbReference type="RefSeq" id="WP_116116641.1">
    <property type="nucleotide sequence ID" value="NZ_QUNF01000066.1"/>
</dbReference>
<sequence>MNIKKYIYEFLGFAILYSIAGLIFGFDSTVVCIVAGIIGAIGGKFISKVNGFFIDEIIDHQIVNDNGGSVDVEFTLKADYKTKPVVLFGFYSANRIIDTQTLSTLLYNKFHDSHYKQVLKNGVAKINVGLKEGTVEIEIKNCCQSSRRP</sequence>
<reference evidence="2 3" key="1">
    <citation type="submission" date="2018-08" db="EMBL/GenBank/DDBJ databases">
        <title>Genomic Encyclopedia of Archaeal and Bacterial Type Strains, Phase II (KMG-II): from individual species to whole genera.</title>
        <authorList>
            <person name="Goeker M."/>
        </authorList>
    </citation>
    <scope>NUCLEOTIDE SEQUENCE [LARGE SCALE GENOMIC DNA]</scope>
    <source>
        <strain evidence="2 3">DSM 15986</strain>
    </source>
</reference>
<dbReference type="EMBL" id="QUNF01000066">
    <property type="protein sequence ID" value="REG74759.1"/>
    <property type="molecule type" value="Genomic_DNA"/>
</dbReference>
<proteinExistence type="predicted"/>
<protein>
    <submittedName>
        <fullName evidence="2">Uncharacterized protein</fullName>
    </submittedName>
</protein>
<keyword evidence="3" id="KW-1185">Reference proteome</keyword>
<keyword evidence="1" id="KW-0472">Membrane</keyword>
<comment type="caution">
    <text evidence="2">The sequence shown here is derived from an EMBL/GenBank/DDBJ whole genome shotgun (WGS) entry which is preliminary data.</text>
</comment>
<name>A0A3E0D0C7_9BACT</name>
<dbReference type="AlphaFoldDB" id="A0A3E0D0C7"/>
<evidence type="ECO:0000313" key="3">
    <source>
        <dbReference type="Proteomes" id="UP000256405"/>
    </source>
</evidence>
<keyword evidence="1" id="KW-1133">Transmembrane helix</keyword>